<dbReference type="EMBL" id="FQUG01000016">
    <property type="protein sequence ID" value="SHF35907.1"/>
    <property type="molecule type" value="Genomic_DNA"/>
</dbReference>
<dbReference type="InterPro" id="IPR037152">
    <property type="entry name" value="L-asparaginase_N_sf"/>
</dbReference>
<dbReference type="PIRSF" id="PIRSF500176">
    <property type="entry name" value="L_ASNase"/>
    <property type="match status" value="1"/>
</dbReference>
<protein>
    <submittedName>
        <fullName evidence="9">L-asparaginase</fullName>
    </submittedName>
</protein>
<dbReference type="AlphaFoldDB" id="A0A1M5B0R6"/>
<dbReference type="InterPro" id="IPR004550">
    <property type="entry name" value="AsnASE_II"/>
</dbReference>
<dbReference type="GO" id="GO:0004067">
    <property type="term" value="F:asparaginase activity"/>
    <property type="evidence" value="ECO:0007669"/>
    <property type="project" value="UniProtKB-UniRule"/>
</dbReference>
<keyword evidence="2" id="KW-0378">Hydrolase</keyword>
<evidence type="ECO:0000256" key="3">
    <source>
        <dbReference type="PIRSR" id="PIRSR001220-1"/>
    </source>
</evidence>
<dbReference type="InterPro" id="IPR027473">
    <property type="entry name" value="L-asparaginase_C"/>
</dbReference>
<dbReference type="PROSITE" id="PS51732">
    <property type="entry name" value="ASN_GLN_ASE_3"/>
    <property type="match status" value="1"/>
</dbReference>
<gene>
    <name evidence="9" type="ORF">SAMN02745190_02475</name>
</gene>
<evidence type="ECO:0000256" key="1">
    <source>
        <dbReference type="ARBA" id="ARBA00010518"/>
    </source>
</evidence>
<dbReference type="GO" id="GO:0006528">
    <property type="term" value="P:asparagine metabolic process"/>
    <property type="evidence" value="ECO:0007669"/>
    <property type="project" value="InterPro"/>
</dbReference>
<keyword evidence="10" id="KW-1185">Reference proteome</keyword>
<feature type="active site" description="O-isoaspartyl threonine intermediate" evidence="3">
    <location>
        <position position="17"/>
    </location>
</feature>
<evidence type="ECO:0000256" key="4">
    <source>
        <dbReference type="PIRSR" id="PIRSR001220-2"/>
    </source>
</evidence>
<evidence type="ECO:0000256" key="6">
    <source>
        <dbReference type="RuleBase" id="RU004456"/>
    </source>
</evidence>
<feature type="binding site" evidence="4">
    <location>
        <position position="64"/>
    </location>
    <ligand>
        <name>substrate</name>
    </ligand>
</feature>
<dbReference type="PANTHER" id="PTHR11707">
    <property type="entry name" value="L-ASPARAGINASE"/>
    <property type="match status" value="1"/>
</dbReference>
<dbReference type="SFLD" id="SFLDS00057">
    <property type="entry name" value="Glutaminase/Asparaginase"/>
    <property type="match status" value="1"/>
</dbReference>
<evidence type="ECO:0000256" key="2">
    <source>
        <dbReference type="ARBA" id="ARBA00022801"/>
    </source>
</evidence>
<proteinExistence type="inferred from homology"/>
<dbReference type="Pfam" id="PF00710">
    <property type="entry name" value="Asparaginase"/>
    <property type="match status" value="1"/>
</dbReference>
<evidence type="ECO:0000313" key="9">
    <source>
        <dbReference type="EMBL" id="SHF35907.1"/>
    </source>
</evidence>
<comment type="similarity">
    <text evidence="1 6">Belongs to the asparaginase 1 family.</text>
</comment>
<dbReference type="SUPFAM" id="SSF53774">
    <property type="entry name" value="Glutaminase/Asparaginase"/>
    <property type="match status" value="1"/>
</dbReference>
<feature type="domain" description="Asparaginase/glutaminase C-terminal" evidence="8">
    <location>
        <begin position="218"/>
        <end position="324"/>
    </location>
</feature>
<dbReference type="FunFam" id="3.40.50.1170:FF:000001">
    <property type="entry name" value="L-asparaginase 2"/>
    <property type="match status" value="1"/>
</dbReference>
<feature type="binding site" evidence="4">
    <location>
        <begin position="97"/>
        <end position="98"/>
    </location>
    <ligand>
        <name>substrate</name>
    </ligand>
</feature>
<dbReference type="CDD" id="cd08964">
    <property type="entry name" value="L-asparaginase_II"/>
    <property type="match status" value="1"/>
</dbReference>
<dbReference type="InterPro" id="IPR027474">
    <property type="entry name" value="L-asparaginase_N"/>
</dbReference>
<evidence type="ECO:0000259" key="7">
    <source>
        <dbReference type="Pfam" id="PF00710"/>
    </source>
</evidence>
<dbReference type="Gene3D" id="3.40.50.40">
    <property type="match status" value="1"/>
</dbReference>
<dbReference type="SMART" id="SM00870">
    <property type="entry name" value="Asparaginase"/>
    <property type="match status" value="1"/>
</dbReference>
<dbReference type="NCBIfam" id="TIGR00520">
    <property type="entry name" value="asnASE_II"/>
    <property type="match status" value="1"/>
</dbReference>
<feature type="domain" description="L-asparaginase N-terminal" evidence="7">
    <location>
        <begin position="8"/>
        <end position="200"/>
    </location>
</feature>
<evidence type="ECO:0000256" key="5">
    <source>
        <dbReference type="PROSITE-ProRule" id="PRU10100"/>
    </source>
</evidence>
<dbReference type="PANTHER" id="PTHR11707:SF28">
    <property type="entry name" value="60 KDA LYSOPHOSPHOLIPASE"/>
    <property type="match status" value="1"/>
</dbReference>
<dbReference type="PROSITE" id="PS00917">
    <property type="entry name" value="ASN_GLN_ASE_2"/>
    <property type="match status" value="1"/>
</dbReference>
<dbReference type="InterPro" id="IPR027475">
    <property type="entry name" value="Asparaginase/glutaminase_AS2"/>
</dbReference>
<accession>A0A1M5B0R6</accession>
<organism evidence="9 10">
    <name type="scientific">Schwartzia succinivorans DSM 10502</name>
    <dbReference type="NCBI Taxonomy" id="1123243"/>
    <lineage>
        <taxon>Bacteria</taxon>
        <taxon>Bacillati</taxon>
        <taxon>Bacillota</taxon>
        <taxon>Negativicutes</taxon>
        <taxon>Selenomonadales</taxon>
        <taxon>Selenomonadaceae</taxon>
        <taxon>Schwartzia</taxon>
    </lineage>
</organism>
<dbReference type="InterPro" id="IPR006034">
    <property type="entry name" value="Asparaginase/glutaminase-like"/>
</dbReference>
<dbReference type="InterPro" id="IPR040919">
    <property type="entry name" value="Asparaginase_C"/>
</dbReference>
<dbReference type="PIRSF" id="PIRSF001220">
    <property type="entry name" value="L-ASNase_gatD"/>
    <property type="match status" value="1"/>
</dbReference>
<reference evidence="9 10" key="1">
    <citation type="submission" date="2016-11" db="EMBL/GenBank/DDBJ databases">
        <authorList>
            <person name="Jaros S."/>
            <person name="Januszkiewicz K."/>
            <person name="Wedrychowicz H."/>
        </authorList>
    </citation>
    <scope>NUCLEOTIDE SEQUENCE [LARGE SCALE GENOMIC DNA]</scope>
    <source>
        <strain evidence="9 10">DSM 10502</strain>
    </source>
</reference>
<dbReference type="Pfam" id="PF17763">
    <property type="entry name" value="Asparaginase_C"/>
    <property type="match status" value="1"/>
</dbReference>
<dbReference type="Gene3D" id="3.40.50.1170">
    <property type="entry name" value="L-asparaginase, N-terminal domain"/>
    <property type="match status" value="1"/>
</dbReference>
<dbReference type="OrthoDB" id="9788068at2"/>
<dbReference type="Proteomes" id="UP000184404">
    <property type="component" value="Unassembled WGS sequence"/>
</dbReference>
<dbReference type="InterPro" id="IPR036152">
    <property type="entry name" value="Asp/glu_Ase-like_sf"/>
</dbReference>
<name>A0A1M5B0R6_9FIRM</name>
<feature type="active site" evidence="5">
    <location>
        <position position="97"/>
    </location>
</feature>
<evidence type="ECO:0000259" key="8">
    <source>
        <dbReference type="Pfam" id="PF17763"/>
    </source>
</evidence>
<evidence type="ECO:0000313" key="10">
    <source>
        <dbReference type="Proteomes" id="UP000184404"/>
    </source>
</evidence>
<dbReference type="PRINTS" id="PR00139">
    <property type="entry name" value="ASNGLNASE"/>
</dbReference>
<dbReference type="STRING" id="1123243.SAMN02745190_02475"/>
<sequence length="327" mass="34690">MTKERLPHIHILAMGGTIAGRAANAAETVGYRAGAIGINELLEAVPQLTDIAEVTGETVASIDSKDMTEALMIKLARRTEECLLDDSIDGIVITHGTDTLEESAFFLSLTLSSAKPVIFTGAMRPATALSADGPLNLLDAVHTASSPDAKNRGILVVMNGTIHDASDVTKRHTSRVDTFQSPNRGAIGAVTGGHVHFFYTAAPVHNLFPIPSGPLPEVEILYGHENESRILVDALINSKVSGIIYAGTGMGSISETVLPALREAQEQGIAVVRASRTGSGAVIPTSDYPLPFISAGTLVPQKSRILLQLLLVKKMNPSEIQHVFNLY</sequence>